<keyword evidence="7" id="KW-1185">Reference proteome</keyword>
<dbReference type="AlphaFoldDB" id="F2JMM4"/>
<reference evidence="6 7" key="1">
    <citation type="journal article" date="2011" name="J. Bacteriol.">
        <title>Complete genome sequence of the cellulose-degrading bacterium Cellulosilyticum lentocellum.</title>
        <authorList>
            <consortium name="US DOE Joint Genome Institute"/>
            <person name="Miller D.A."/>
            <person name="Suen G."/>
            <person name="Bruce D."/>
            <person name="Copeland A."/>
            <person name="Cheng J.F."/>
            <person name="Detter C."/>
            <person name="Goodwin L.A."/>
            <person name="Han C.S."/>
            <person name="Hauser L.J."/>
            <person name="Land M.L."/>
            <person name="Lapidus A."/>
            <person name="Lucas S."/>
            <person name="Meincke L."/>
            <person name="Pitluck S."/>
            <person name="Tapia R."/>
            <person name="Teshima H."/>
            <person name="Woyke T."/>
            <person name="Fox B.G."/>
            <person name="Angert E.R."/>
            <person name="Currie C.R."/>
        </authorList>
    </citation>
    <scope>NUCLEOTIDE SEQUENCE [LARGE SCALE GENOMIC DNA]</scope>
    <source>
        <strain evidence="7">ATCC 49066 / DSM 5427 / NCIMB 11756 / RHM5</strain>
    </source>
</reference>
<keyword evidence="2 4" id="KW-0238">DNA-binding</keyword>
<dbReference type="Gene3D" id="1.10.357.10">
    <property type="entry name" value="Tetracycline Repressor, domain 2"/>
    <property type="match status" value="1"/>
</dbReference>
<evidence type="ECO:0000313" key="7">
    <source>
        <dbReference type="Proteomes" id="UP000008467"/>
    </source>
</evidence>
<feature type="domain" description="HTH tetR-type" evidence="5">
    <location>
        <begin position="1"/>
        <end position="61"/>
    </location>
</feature>
<evidence type="ECO:0000256" key="4">
    <source>
        <dbReference type="PROSITE-ProRule" id="PRU00335"/>
    </source>
</evidence>
<gene>
    <name evidence="6" type="ordered locus">Clole_2978</name>
</gene>
<evidence type="ECO:0000259" key="5">
    <source>
        <dbReference type="PROSITE" id="PS50977"/>
    </source>
</evidence>
<dbReference type="eggNOG" id="COG1309">
    <property type="taxonomic scope" value="Bacteria"/>
</dbReference>
<dbReference type="Gene3D" id="1.10.10.60">
    <property type="entry name" value="Homeodomain-like"/>
    <property type="match status" value="1"/>
</dbReference>
<dbReference type="PANTHER" id="PTHR30055">
    <property type="entry name" value="HTH-TYPE TRANSCRIPTIONAL REGULATOR RUTR"/>
    <property type="match status" value="1"/>
</dbReference>
<dbReference type="Pfam" id="PF00440">
    <property type="entry name" value="TetR_N"/>
    <property type="match status" value="1"/>
</dbReference>
<evidence type="ECO:0000313" key="6">
    <source>
        <dbReference type="EMBL" id="ADZ84675.1"/>
    </source>
</evidence>
<dbReference type="HOGENOM" id="CLU_069356_12_2_9"/>
<evidence type="ECO:0000256" key="3">
    <source>
        <dbReference type="ARBA" id="ARBA00023163"/>
    </source>
</evidence>
<evidence type="ECO:0000256" key="2">
    <source>
        <dbReference type="ARBA" id="ARBA00023125"/>
    </source>
</evidence>
<keyword evidence="3" id="KW-0804">Transcription</keyword>
<dbReference type="STRING" id="642492.Clole_2978"/>
<dbReference type="PRINTS" id="PR00455">
    <property type="entry name" value="HTHTETR"/>
</dbReference>
<dbReference type="GO" id="GO:0003700">
    <property type="term" value="F:DNA-binding transcription factor activity"/>
    <property type="evidence" value="ECO:0007669"/>
    <property type="project" value="TreeGrafter"/>
</dbReference>
<dbReference type="EMBL" id="CP002582">
    <property type="protein sequence ID" value="ADZ84675.1"/>
    <property type="molecule type" value="Genomic_DNA"/>
</dbReference>
<dbReference type="InterPro" id="IPR050109">
    <property type="entry name" value="HTH-type_TetR-like_transc_reg"/>
</dbReference>
<dbReference type="PANTHER" id="PTHR30055:SF234">
    <property type="entry name" value="HTH-TYPE TRANSCRIPTIONAL REGULATOR BETI"/>
    <property type="match status" value="1"/>
</dbReference>
<sequence length="188" mass="21742">MDNKEKILTCALELFSDRGYDAVGVQEIVNEAGITKPTLYHYFGSKEGLLQSLLTLKHEGLIKRLSQAAEYKGDLPLTMYRLTQAYFDYAKENRIFYRMLLAMRFYPPASDGYKVARPLVNEQIRVLEELFTKASIQHGNMKGRQRTYAITYLGMVNAYIELHDNEDSLEEDNLIRKATHQFMHGIFS</sequence>
<dbReference type="KEGG" id="cle:Clole_2978"/>
<proteinExistence type="predicted"/>
<feature type="DNA-binding region" description="H-T-H motif" evidence="4">
    <location>
        <begin position="24"/>
        <end position="43"/>
    </location>
</feature>
<dbReference type="RefSeq" id="WP_013657955.1">
    <property type="nucleotide sequence ID" value="NC_015275.1"/>
</dbReference>
<dbReference type="PROSITE" id="PS50977">
    <property type="entry name" value="HTH_TETR_2"/>
    <property type="match status" value="1"/>
</dbReference>
<dbReference type="InterPro" id="IPR009057">
    <property type="entry name" value="Homeodomain-like_sf"/>
</dbReference>
<dbReference type="SUPFAM" id="SSF46689">
    <property type="entry name" value="Homeodomain-like"/>
    <property type="match status" value="1"/>
</dbReference>
<name>F2JMM4_CELLD</name>
<dbReference type="InterPro" id="IPR001647">
    <property type="entry name" value="HTH_TetR"/>
</dbReference>
<dbReference type="GO" id="GO:0000976">
    <property type="term" value="F:transcription cis-regulatory region binding"/>
    <property type="evidence" value="ECO:0007669"/>
    <property type="project" value="TreeGrafter"/>
</dbReference>
<organism evidence="6 7">
    <name type="scientific">Cellulosilyticum lentocellum (strain ATCC 49066 / DSM 5427 / NCIMB 11756 / RHM5)</name>
    <name type="common">Clostridium lentocellum</name>
    <dbReference type="NCBI Taxonomy" id="642492"/>
    <lineage>
        <taxon>Bacteria</taxon>
        <taxon>Bacillati</taxon>
        <taxon>Bacillota</taxon>
        <taxon>Clostridia</taxon>
        <taxon>Lachnospirales</taxon>
        <taxon>Cellulosilyticaceae</taxon>
        <taxon>Cellulosilyticum</taxon>
    </lineage>
</organism>
<accession>F2JMM4</accession>
<keyword evidence="1" id="KW-0805">Transcription regulation</keyword>
<protein>
    <submittedName>
        <fullName evidence="6">Transcriptional regulator, TetR family</fullName>
    </submittedName>
</protein>
<dbReference type="Proteomes" id="UP000008467">
    <property type="component" value="Chromosome"/>
</dbReference>
<evidence type="ECO:0000256" key="1">
    <source>
        <dbReference type="ARBA" id="ARBA00023015"/>
    </source>
</evidence>